<evidence type="ECO:0000313" key="1">
    <source>
        <dbReference type="EMBL" id="KAJ7984664.1"/>
    </source>
</evidence>
<dbReference type="EMBL" id="CM055764">
    <property type="protein sequence ID" value="KAJ7984664.1"/>
    <property type="molecule type" value="Genomic_DNA"/>
</dbReference>
<gene>
    <name evidence="1" type="ORF">DPEC_G00357100</name>
</gene>
<comment type="caution">
    <text evidence="1">The sequence shown here is derived from an EMBL/GenBank/DDBJ whole genome shotgun (WGS) entry which is preliminary data.</text>
</comment>
<evidence type="ECO:0000313" key="2">
    <source>
        <dbReference type="Proteomes" id="UP001157502"/>
    </source>
</evidence>
<protein>
    <submittedName>
        <fullName evidence="1">Uncharacterized protein</fullName>
    </submittedName>
</protein>
<dbReference type="Proteomes" id="UP001157502">
    <property type="component" value="Chromosome 37"/>
</dbReference>
<organism evidence="1 2">
    <name type="scientific">Dallia pectoralis</name>
    <name type="common">Alaska blackfish</name>
    <dbReference type="NCBI Taxonomy" id="75939"/>
    <lineage>
        <taxon>Eukaryota</taxon>
        <taxon>Metazoa</taxon>
        <taxon>Chordata</taxon>
        <taxon>Craniata</taxon>
        <taxon>Vertebrata</taxon>
        <taxon>Euteleostomi</taxon>
        <taxon>Actinopterygii</taxon>
        <taxon>Neopterygii</taxon>
        <taxon>Teleostei</taxon>
        <taxon>Protacanthopterygii</taxon>
        <taxon>Esociformes</taxon>
        <taxon>Umbridae</taxon>
        <taxon>Dallia</taxon>
    </lineage>
</organism>
<sequence length="285" mass="32605">MRASGKAETQSHLLLLLVRLLNLPRMNHSSNQQLSLQGGIKICSPNLQQVLKPWRIPPGPCHLHCTSITSQGSPFSPKVHVFLGPSIILLECLAILVFLFQHVPVVRWNVCLLLQVPPTLHIPRFCLLLQVPPTLHIPRFYYYPWFHSGFHWSWPGFSPIPFIPGLDCPLKLCQFLPLLLKLHNLLCPFHHLPVSLLPLLQAPVLFGFLLVHSLPLLLLFHQHLFLHPLFLHSDSLLLLFPQPFLPPLPFQLFFLHSCLHLSINPLLQSVLYLSFSCPIFSFTQR</sequence>
<accession>A0ACC2EZY1</accession>
<keyword evidence="2" id="KW-1185">Reference proteome</keyword>
<name>A0ACC2EZY1_DALPE</name>
<reference evidence="1" key="1">
    <citation type="submission" date="2021-05" db="EMBL/GenBank/DDBJ databases">
        <authorList>
            <person name="Pan Q."/>
            <person name="Jouanno E."/>
            <person name="Zahm M."/>
            <person name="Klopp C."/>
            <person name="Cabau C."/>
            <person name="Louis A."/>
            <person name="Berthelot C."/>
            <person name="Parey E."/>
            <person name="Roest Crollius H."/>
            <person name="Montfort J."/>
            <person name="Robinson-Rechavi M."/>
            <person name="Bouchez O."/>
            <person name="Lampietro C."/>
            <person name="Lopez Roques C."/>
            <person name="Donnadieu C."/>
            <person name="Postlethwait J."/>
            <person name="Bobe J."/>
            <person name="Dillon D."/>
            <person name="Chandos A."/>
            <person name="von Hippel F."/>
            <person name="Guiguen Y."/>
        </authorList>
    </citation>
    <scope>NUCLEOTIDE SEQUENCE</scope>
    <source>
        <strain evidence="1">YG-Jan2019</strain>
    </source>
</reference>
<proteinExistence type="predicted"/>